<dbReference type="InterPro" id="IPR058923">
    <property type="entry name" value="RCC1-like_dom"/>
</dbReference>
<feature type="repeat" description="RCC1" evidence="3">
    <location>
        <begin position="1056"/>
        <end position="1109"/>
    </location>
</feature>
<keyword evidence="7" id="KW-1185">Reference proteome</keyword>
<feature type="compositionally biased region" description="Low complexity" evidence="4">
    <location>
        <begin position="498"/>
        <end position="524"/>
    </location>
</feature>
<dbReference type="PROSITE" id="PS00626">
    <property type="entry name" value="RCC1_2"/>
    <property type="match status" value="1"/>
</dbReference>
<evidence type="ECO:0000256" key="2">
    <source>
        <dbReference type="ARBA" id="ARBA00022737"/>
    </source>
</evidence>
<protein>
    <recommendedName>
        <fullName evidence="5">RCC1-like domain-containing protein</fullName>
    </recommendedName>
</protein>
<feature type="compositionally biased region" description="Pro residues" evidence="4">
    <location>
        <begin position="1638"/>
        <end position="1648"/>
    </location>
</feature>
<dbReference type="PANTHER" id="PTHR45982">
    <property type="entry name" value="REGULATOR OF CHROMOSOME CONDENSATION"/>
    <property type="match status" value="1"/>
</dbReference>
<feature type="domain" description="RCC1-like" evidence="5">
    <location>
        <begin position="823"/>
        <end position="1172"/>
    </location>
</feature>
<reference evidence="6 7" key="1">
    <citation type="journal article" date="2015" name="PLoS Pathog.">
        <title>Leptomonas seymouri: Adaptations to the Dixenous Life Cycle Analyzed by Genome Sequencing, Transcriptome Profiling and Co-infection with Leishmania donovani.</title>
        <authorList>
            <person name="Kraeva N."/>
            <person name="Butenko A."/>
            <person name="Hlavacova J."/>
            <person name="Kostygov A."/>
            <person name="Myskova J."/>
            <person name="Grybchuk D."/>
            <person name="Lestinova T."/>
            <person name="Votypka J."/>
            <person name="Volf P."/>
            <person name="Opperdoes F."/>
            <person name="Flegontov P."/>
            <person name="Lukes J."/>
            <person name="Yurchenko V."/>
        </authorList>
    </citation>
    <scope>NUCLEOTIDE SEQUENCE [LARGE SCALE GENOMIC DNA]</scope>
    <source>
        <strain evidence="6 7">ATCC 30220</strain>
    </source>
</reference>
<feature type="repeat" description="RCC1" evidence="3">
    <location>
        <begin position="995"/>
        <end position="1055"/>
    </location>
</feature>
<keyword evidence="2" id="KW-0677">Repeat</keyword>
<feature type="compositionally biased region" description="Polar residues" evidence="4">
    <location>
        <begin position="1657"/>
        <end position="1673"/>
    </location>
</feature>
<keyword evidence="1" id="KW-0344">Guanine-nucleotide releasing factor</keyword>
<feature type="compositionally biased region" description="Acidic residues" evidence="4">
    <location>
        <begin position="1364"/>
        <end position="1376"/>
    </location>
</feature>
<comment type="caution">
    <text evidence="6">The sequence shown here is derived from an EMBL/GenBank/DDBJ whole genome shotgun (WGS) entry which is preliminary data.</text>
</comment>
<feature type="repeat" description="RCC1" evidence="3">
    <location>
        <begin position="626"/>
        <end position="683"/>
    </location>
</feature>
<dbReference type="Pfam" id="PF25390">
    <property type="entry name" value="WD40_RLD"/>
    <property type="match status" value="1"/>
</dbReference>
<feature type="repeat" description="RCC1" evidence="3">
    <location>
        <begin position="851"/>
        <end position="900"/>
    </location>
</feature>
<dbReference type="PRINTS" id="PR00633">
    <property type="entry name" value="RCCNDNSATION"/>
</dbReference>
<feature type="region of interest" description="Disordered" evidence="4">
    <location>
        <begin position="448"/>
        <end position="574"/>
    </location>
</feature>
<feature type="compositionally biased region" description="Low complexity" evidence="4">
    <location>
        <begin position="1688"/>
        <end position="1704"/>
    </location>
</feature>
<dbReference type="SUPFAM" id="SSF50985">
    <property type="entry name" value="RCC1/BLIP-II"/>
    <property type="match status" value="3"/>
</dbReference>
<dbReference type="Gene3D" id="2.130.10.30">
    <property type="entry name" value="Regulator of chromosome condensation 1/beta-lactamase-inhibitor protein II"/>
    <property type="match status" value="4"/>
</dbReference>
<proteinExistence type="predicted"/>
<feature type="region of interest" description="Disordered" evidence="4">
    <location>
        <begin position="195"/>
        <end position="222"/>
    </location>
</feature>
<gene>
    <name evidence="6" type="ORF">ABL78_4952</name>
</gene>
<feature type="region of interest" description="Disordered" evidence="4">
    <location>
        <begin position="1686"/>
        <end position="1720"/>
    </location>
</feature>
<feature type="compositionally biased region" description="Low complexity" evidence="4">
    <location>
        <begin position="1549"/>
        <end position="1571"/>
    </location>
</feature>
<feature type="repeat" description="RCC1" evidence="3">
    <location>
        <begin position="799"/>
        <end position="850"/>
    </location>
</feature>
<dbReference type="PANTHER" id="PTHR45982:SF1">
    <property type="entry name" value="REGULATOR OF CHROMOSOME CONDENSATION"/>
    <property type="match status" value="1"/>
</dbReference>
<dbReference type="InterPro" id="IPR051553">
    <property type="entry name" value="Ran_GTPase-activating"/>
</dbReference>
<dbReference type="OMA" id="CAREHTC"/>
<feature type="region of interest" description="Disordered" evidence="4">
    <location>
        <begin position="1630"/>
        <end position="1673"/>
    </location>
</feature>
<feature type="compositionally biased region" description="Polar residues" evidence="4">
    <location>
        <begin position="537"/>
        <end position="548"/>
    </location>
</feature>
<dbReference type="InterPro" id="IPR000408">
    <property type="entry name" value="Reg_chr_condens"/>
</dbReference>
<dbReference type="GO" id="GO:0005085">
    <property type="term" value="F:guanyl-nucleotide exchange factor activity"/>
    <property type="evidence" value="ECO:0007669"/>
    <property type="project" value="TreeGrafter"/>
</dbReference>
<evidence type="ECO:0000313" key="6">
    <source>
        <dbReference type="EMBL" id="KPI85990.1"/>
    </source>
</evidence>
<feature type="compositionally biased region" description="Polar residues" evidence="4">
    <location>
        <begin position="1471"/>
        <end position="1497"/>
    </location>
</feature>
<evidence type="ECO:0000256" key="4">
    <source>
        <dbReference type="SAM" id="MobiDB-lite"/>
    </source>
</evidence>
<feature type="compositionally biased region" description="Basic and acidic residues" evidence="4">
    <location>
        <begin position="1417"/>
        <end position="1429"/>
    </location>
</feature>
<organism evidence="6 7">
    <name type="scientific">Leptomonas seymouri</name>
    <dbReference type="NCBI Taxonomy" id="5684"/>
    <lineage>
        <taxon>Eukaryota</taxon>
        <taxon>Discoba</taxon>
        <taxon>Euglenozoa</taxon>
        <taxon>Kinetoplastea</taxon>
        <taxon>Metakinetoplastina</taxon>
        <taxon>Trypanosomatida</taxon>
        <taxon>Trypanosomatidae</taxon>
        <taxon>Leishmaniinae</taxon>
        <taxon>Leptomonas</taxon>
    </lineage>
</organism>
<evidence type="ECO:0000259" key="5">
    <source>
        <dbReference type="Pfam" id="PF25390"/>
    </source>
</evidence>
<feature type="repeat" description="RCC1" evidence="3">
    <location>
        <begin position="1164"/>
        <end position="1218"/>
    </location>
</feature>
<evidence type="ECO:0000256" key="1">
    <source>
        <dbReference type="ARBA" id="ARBA00022658"/>
    </source>
</evidence>
<feature type="region of interest" description="Disordered" evidence="4">
    <location>
        <begin position="1345"/>
        <end position="1389"/>
    </location>
</feature>
<sequence>MEAACRRLCEGDISSLVDIVNFIDARKSHEPHRLGTRALTAIINILIQEGAELRHTHCKDYGLPSPNAFFAIRVLAQLGIRQSEDGLEVQRALIVLGLQRCRDLCLDAYFGLGRAQRYYVIMFVNLLTILYGCTPEDLVRSETSINILTGSSNSGQSPRIAAGAVSSVETVAHASPLLNSSISFGNVAGGASSRAGNPWSSLRSTPSPPPPRDGGSNSSRPANIQNRSALLVSIPGASFDIPLRVTRRYRDLPKKPINAPFAVNPLYEVPSGLGGHSATGHANAPRRPNTAVPLLPQSAPLASSTAPETTIPAQFPIPVVLFSSYYGLGCVPRLPTAEDLARLDAWRQERKQRPPVPCDMLKSVIKTGRGFAESGDMGRELGRMRLLALRSNPSDSALEAELQSYKLQNEHNFVAANGATSPHRRQCLQSRLLQQYINSGKLLSWGSSSKGALGPLRQRRSRSALAHSQRATVDARTSSLPTDALESRRKSASHSQKRSNSSRSSSSSQKISSKACTGTTTAAGSLGGGTAHPSKGSARSTPPMTTAGKTVAPMPNTVTATPDRQSGASVAGAAAATHAERSSCNAAPSSPSHVGYVYLPTPVNTTLRVASIACGLSVTYVVTVDGVLYSCGRGENGQLGIGERCLRYADTGISRLQRVLLKEDETLTHVAAGTACAAALAGDRAFYCWGHNVYGQCLKLPDFSRVLTPTRLKTSVRKVLDICFGQFFGVLLFDDGIMGTWGIASMLGCTIGDKDLEESLASDQCKCARQVVHLELGADCPMTAVRAGPWHALSISKRGEVYTWGVGRDGRLGHGTDSAEVKPRLVDELRSCFAVDASCASAHTAVLTSTGSVYVFGENASGQLGLRGRSPRCLPMAMPLPGKAVAVACAREHTCVLLEDGDVVACGSYRTCGVGLGYGIRICAPVRILTNYISLTLQCGHFHSLTGVLHRRTALMIVGHSTIDEVSRISSVMVRNGVCCAASGVGFLVVLSENSSLVSIGRGERGQLGIGDCMKPASSDDVTVTPKFTSVHLPSGVAIQHLRCGPDYVVALDEAGTVYGWGSNEHQKLCQPAHVDYVYAPVELGGYGQQHRIVQVACGGSFMIALTAVGNVLAHGEAVYCGLGRNVRDSRKLNVSTPTVIPTLHDVVAIAAGRRHAVAMTASCMVFAWGMNVLSCEPPAATSQPFTSTAFTPVRVALSQNIRTIGCGAYNSFAITEEGELWVWGVNTYGECGVPPNRQGDVSAAARPQQQRAGGAASPDGAARILQTPISVARQVRDAAFTSQFGLVVFEDGQVRVSGRVRHGGRKYLLPSFHSNPQPCFSIDVNEPVPQRCQGRDSTAFSELPRAELAQPPCTTKHDILSLGDEDEDDSDDEDALNGSTHSSVESGMVPQLMHASASTRVPSATEFPENQARAELKRLPVEEPDHRLLSARPVVSQREPADTTHCLTSSDDQAGPRVGGSSRTVAEPPTLNTAINASSSRLPQIRASSGQSSKADASTAVDCKAVAHSSTGAAPRSRSPSSHEVSTAEMPAGEAFVFGPSPPPPSHFSPTAAGAVQAAEETAASSTPHADLNAKDTCCGPEVPHSPDLSVLSNRIFPEAADGSPLHALLPANKPNVSLKKAAMATLAPSSSLPSLSRPPPASPPPRGASRPAHYTVQTVSDPPKAQSSSLIDPTHLSTAITPAVDALPAPSGSSSNGAAATSEDTRLTTPSTNVPNIPTTEDKGIFGIRCFAGWDQICVVMEKHRPSVKEVRLAQDGLRALLR</sequence>
<dbReference type="Pfam" id="PF13540">
    <property type="entry name" value="RCC1_2"/>
    <property type="match status" value="1"/>
</dbReference>
<feature type="region of interest" description="Disordered" evidence="4">
    <location>
        <begin position="1240"/>
        <end position="1260"/>
    </location>
</feature>
<dbReference type="PROSITE" id="PS50012">
    <property type="entry name" value="RCC1_3"/>
    <property type="match status" value="7"/>
</dbReference>
<accession>A0A0N1HXI8</accession>
<feature type="compositionally biased region" description="Low complexity" evidence="4">
    <location>
        <begin position="1243"/>
        <end position="1259"/>
    </location>
</feature>
<dbReference type="GO" id="GO:0005737">
    <property type="term" value="C:cytoplasm"/>
    <property type="evidence" value="ECO:0007669"/>
    <property type="project" value="TreeGrafter"/>
</dbReference>
<dbReference type="VEuPathDB" id="TriTrypDB:Lsey_0155_0110"/>
<feature type="compositionally biased region" description="Polar residues" evidence="4">
    <location>
        <begin position="1509"/>
        <end position="1526"/>
    </location>
</feature>
<feature type="compositionally biased region" description="Polar residues" evidence="4">
    <location>
        <begin position="469"/>
        <end position="481"/>
    </location>
</feature>
<feature type="compositionally biased region" description="Polar residues" evidence="4">
    <location>
        <begin position="1709"/>
        <end position="1720"/>
    </location>
</feature>
<dbReference type="Proteomes" id="UP000038009">
    <property type="component" value="Unassembled WGS sequence"/>
</dbReference>
<evidence type="ECO:0000256" key="3">
    <source>
        <dbReference type="PROSITE-ProRule" id="PRU00235"/>
    </source>
</evidence>
<dbReference type="EMBL" id="LJSK01000155">
    <property type="protein sequence ID" value="KPI85990.1"/>
    <property type="molecule type" value="Genomic_DNA"/>
</dbReference>
<dbReference type="InterPro" id="IPR009091">
    <property type="entry name" value="RCC1/BLIP-II"/>
</dbReference>
<dbReference type="OrthoDB" id="263402at2759"/>
<feature type="region of interest" description="Disordered" evidence="4">
    <location>
        <begin position="1417"/>
        <end position="1582"/>
    </location>
</feature>
<feature type="repeat" description="RCC1" evidence="3">
    <location>
        <begin position="1110"/>
        <end position="1163"/>
    </location>
</feature>
<evidence type="ECO:0000313" key="7">
    <source>
        <dbReference type="Proteomes" id="UP000038009"/>
    </source>
</evidence>
<name>A0A0N1HXI8_LEPSE</name>